<dbReference type="PANTHER" id="PTHR16740">
    <property type="entry name" value="CYTOCHROME B5-RELATED PROTEIN-RELATED"/>
    <property type="match status" value="1"/>
</dbReference>
<keyword evidence="6" id="KW-1133">Transmembrane helix</keyword>
<feature type="transmembrane region" description="Helical" evidence="6">
    <location>
        <begin position="140"/>
        <end position="157"/>
    </location>
</feature>
<dbReference type="PANTHER" id="PTHR16740:SF1">
    <property type="entry name" value="CYTOCHROME B5-RELATED PROTEIN-RELATED"/>
    <property type="match status" value="1"/>
</dbReference>
<dbReference type="GO" id="GO:0006629">
    <property type="term" value="P:lipid metabolic process"/>
    <property type="evidence" value="ECO:0007669"/>
    <property type="project" value="InterPro"/>
</dbReference>
<keyword evidence="1 6" id="KW-0349">Heme</keyword>
<reference evidence="8" key="1">
    <citation type="submission" date="2022-01" db="EMBL/GenBank/DDBJ databases">
        <authorList>
            <person name="King R."/>
        </authorList>
    </citation>
    <scope>NUCLEOTIDE SEQUENCE</scope>
</reference>
<evidence type="ECO:0000256" key="4">
    <source>
        <dbReference type="ARBA" id="ARBA00055674"/>
    </source>
</evidence>
<dbReference type="GO" id="GO:0046872">
    <property type="term" value="F:metal ion binding"/>
    <property type="evidence" value="ECO:0007669"/>
    <property type="project" value="UniProtKB-UniRule"/>
</dbReference>
<dbReference type="Pfam" id="PF00173">
    <property type="entry name" value="Cyt-b5"/>
    <property type="match status" value="1"/>
</dbReference>
<dbReference type="SUPFAM" id="SSF55856">
    <property type="entry name" value="Cytochrome b5-like heme/steroid binding domain"/>
    <property type="match status" value="1"/>
</dbReference>
<keyword evidence="3 6" id="KW-0408">Iron</keyword>
<evidence type="ECO:0000256" key="3">
    <source>
        <dbReference type="ARBA" id="ARBA00023004"/>
    </source>
</evidence>
<dbReference type="FunFam" id="3.10.120.10:FF:000020">
    <property type="entry name" value="Cytochrome b5-related protein"/>
    <property type="match status" value="1"/>
</dbReference>
<evidence type="ECO:0000313" key="9">
    <source>
        <dbReference type="Proteomes" id="UP001153620"/>
    </source>
</evidence>
<comment type="caution">
    <text evidence="6">Lacks conserved residue(s) required for the propagation of feature annotation.</text>
</comment>
<comment type="similarity">
    <text evidence="6">Belongs to the cytochrome b5 family.</text>
</comment>
<evidence type="ECO:0000259" key="7">
    <source>
        <dbReference type="PROSITE" id="PS50255"/>
    </source>
</evidence>
<keyword evidence="2 6" id="KW-0479">Metal-binding</keyword>
<feature type="transmembrane region" description="Helical" evidence="6">
    <location>
        <begin position="300"/>
        <end position="321"/>
    </location>
</feature>
<keyword evidence="6" id="KW-0472">Membrane</keyword>
<dbReference type="OrthoDB" id="260519at2759"/>
<dbReference type="Gene3D" id="3.10.120.10">
    <property type="entry name" value="Cytochrome b5-like heme/steroid binding domain"/>
    <property type="match status" value="1"/>
</dbReference>
<feature type="transmembrane region" description="Helical" evidence="6">
    <location>
        <begin position="246"/>
        <end position="267"/>
    </location>
</feature>
<dbReference type="InterPro" id="IPR005804">
    <property type="entry name" value="FA_desaturase_dom"/>
</dbReference>
<sequence>MERVQNVFGSIARKYPSNRDDSILKLSNRWLEGKRVDDEAEGLWRVHDKLYDLTDFIERHPGGAEWISLTNGVDITEEFETHHLHGKAEALLKKYYVRDAKAPRNYKFTYAENGFYRTLKRRVADMLPDLDHKPKRISDIISDLMLGLLFATSVLAAKDNNFYLALLAGAFLNCQLVIAHNYFHRKDNWRMFCFNLTLLNYTEWRISHALSHHLYTNSYYDMEISMFEPHLQWLPRPKTLKQKISSCILSPVVWSLIGLMATVYRIIGYFKNLVAFRWDHLIPLALPITMFYFGQQDLWIVLKLWFVITSMSSFLVGVFGLNAGHHHPDVTHEGDELPKGMDFGVFQMNAVIDRNDIKQSHFVALVTFGHHTLHHLFPTIDHGLLPQLHEVFISTCKDFELELREYPWWPLIVGQFQQLMRTKPKTLKELKQKDL</sequence>
<dbReference type="SMART" id="SM01117">
    <property type="entry name" value="Cyt-b5"/>
    <property type="match status" value="1"/>
</dbReference>
<dbReference type="EMBL" id="OU895877">
    <property type="protein sequence ID" value="CAG9798364.1"/>
    <property type="molecule type" value="Genomic_DNA"/>
</dbReference>
<dbReference type="AlphaFoldDB" id="A0A9N9RKZ7"/>
<evidence type="ECO:0000256" key="1">
    <source>
        <dbReference type="ARBA" id="ARBA00022617"/>
    </source>
</evidence>
<evidence type="ECO:0000256" key="5">
    <source>
        <dbReference type="ARBA" id="ARBA00073492"/>
    </source>
</evidence>
<feature type="domain" description="Cytochrome b5 heme-binding" evidence="7">
    <location>
        <begin position="37"/>
        <end position="101"/>
    </location>
</feature>
<dbReference type="InterPro" id="IPR053100">
    <property type="entry name" value="Cytochrome_b5-related"/>
</dbReference>
<accession>A0A9N9RKZ7</accession>
<feature type="transmembrane region" description="Helical" evidence="6">
    <location>
        <begin position="163"/>
        <end position="183"/>
    </location>
</feature>
<dbReference type="Pfam" id="PF00487">
    <property type="entry name" value="FA_desaturase"/>
    <property type="match status" value="1"/>
</dbReference>
<organism evidence="8 9">
    <name type="scientific">Chironomus riparius</name>
    <dbReference type="NCBI Taxonomy" id="315576"/>
    <lineage>
        <taxon>Eukaryota</taxon>
        <taxon>Metazoa</taxon>
        <taxon>Ecdysozoa</taxon>
        <taxon>Arthropoda</taxon>
        <taxon>Hexapoda</taxon>
        <taxon>Insecta</taxon>
        <taxon>Pterygota</taxon>
        <taxon>Neoptera</taxon>
        <taxon>Endopterygota</taxon>
        <taxon>Diptera</taxon>
        <taxon>Nematocera</taxon>
        <taxon>Chironomoidea</taxon>
        <taxon>Chironomidae</taxon>
        <taxon>Chironominae</taxon>
        <taxon>Chironomus</taxon>
    </lineage>
</organism>
<dbReference type="PROSITE" id="PS00191">
    <property type="entry name" value="CYTOCHROME_B5_1"/>
    <property type="match status" value="1"/>
</dbReference>
<comment type="function">
    <text evidence="4">May play a role in muscle cell metabolism.</text>
</comment>
<proteinExistence type="inferred from homology"/>
<dbReference type="InterPro" id="IPR018506">
    <property type="entry name" value="Cyt_B5_heme-BS"/>
</dbReference>
<evidence type="ECO:0000256" key="2">
    <source>
        <dbReference type="ARBA" id="ARBA00022723"/>
    </source>
</evidence>
<dbReference type="Proteomes" id="UP001153620">
    <property type="component" value="Chromosome 1"/>
</dbReference>
<evidence type="ECO:0000313" key="8">
    <source>
        <dbReference type="EMBL" id="CAG9798364.1"/>
    </source>
</evidence>
<protein>
    <recommendedName>
        <fullName evidence="5">Cytochrome b5-related protein</fullName>
    </recommendedName>
</protein>
<dbReference type="GO" id="GO:0020037">
    <property type="term" value="F:heme binding"/>
    <property type="evidence" value="ECO:0007669"/>
    <property type="project" value="UniProtKB-UniRule"/>
</dbReference>
<dbReference type="PROSITE" id="PS50255">
    <property type="entry name" value="CYTOCHROME_B5_2"/>
    <property type="match status" value="1"/>
</dbReference>
<reference evidence="8" key="2">
    <citation type="submission" date="2022-10" db="EMBL/GenBank/DDBJ databases">
        <authorList>
            <consortium name="ENA_rothamsted_submissions"/>
            <consortium name="culmorum"/>
            <person name="King R."/>
        </authorList>
    </citation>
    <scope>NUCLEOTIDE SEQUENCE</scope>
</reference>
<keyword evidence="6" id="KW-0812">Transmembrane</keyword>
<dbReference type="PRINTS" id="PR00363">
    <property type="entry name" value="CYTOCHROMEB5"/>
</dbReference>
<evidence type="ECO:0000256" key="6">
    <source>
        <dbReference type="RuleBase" id="RU362121"/>
    </source>
</evidence>
<dbReference type="InterPro" id="IPR001199">
    <property type="entry name" value="Cyt_B5-like_heme/steroid-bd"/>
</dbReference>
<keyword evidence="9" id="KW-1185">Reference proteome</keyword>
<dbReference type="InterPro" id="IPR036400">
    <property type="entry name" value="Cyt_B5-like_heme/steroid_sf"/>
</dbReference>
<gene>
    <name evidence="8" type="ORF">CHIRRI_LOCUS1347</name>
</gene>
<name>A0A9N9RKZ7_9DIPT</name>